<dbReference type="Proteomes" id="UP000315471">
    <property type="component" value="Unassembled WGS sequence"/>
</dbReference>
<reference evidence="6 7" key="1">
    <citation type="submission" date="2019-02" db="EMBL/GenBank/DDBJ databases">
        <title>Deep-cultivation of Planctomycetes and their phenomic and genomic characterization uncovers novel biology.</title>
        <authorList>
            <person name="Wiegand S."/>
            <person name="Jogler M."/>
            <person name="Boedeker C."/>
            <person name="Pinto D."/>
            <person name="Vollmers J."/>
            <person name="Rivas-Marin E."/>
            <person name="Kohn T."/>
            <person name="Peeters S.H."/>
            <person name="Heuer A."/>
            <person name="Rast P."/>
            <person name="Oberbeckmann S."/>
            <person name="Bunk B."/>
            <person name="Jeske O."/>
            <person name="Meyerdierks A."/>
            <person name="Storesund J.E."/>
            <person name="Kallscheuer N."/>
            <person name="Luecker S."/>
            <person name="Lage O.M."/>
            <person name="Pohl T."/>
            <person name="Merkel B.J."/>
            <person name="Hornburger P."/>
            <person name="Mueller R.-W."/>
            <person name="Bruemmer F."/>
            <person name="Labrenz M."/>
            <person name="Spormann A.M."/>
            <person name="Op Den Camp H."/>
            <person name="Overmann J."/>
            <person name="Amann R."/>
            <person name="Jetten M.S.M."/>
            <person name="Mascher T."/>
            <person name="Medema M.H."/>
            <person name="Devos D.P."/>
            <person name="Kaster A.-K."/>
            <person name="Ovreas L."/>
            <person name="Rohde M."/>
            <person name="Galperin M.Y."/>
            <person name="Jogler C."/>
        </authorList>
    </citation>
    <scope>NUCLEOTIDE SEQUENCE [LARGE SCALE GENOMIC DNA]</scope>
    <source>
        <strain evidence="6 7">Q31b</strain>
    </source>
</reference>
<evidence type="ECO:0000256" key="2">
    <source>
        <dbReference type="ARBA" id="ARBA00023125"/>
    </source>
</evidence>
<feature type="domain" description="Core-binding (CB)" evidence="5">
    <location>
        <begin position="95"/>
        <end position="185"/>
    </location>
</feature>
<proteinExistence type="predicted"/>
<name>A0A5C6ECV0_9BACT</name>
<keyword evidence="2 4" id="KW-0238">DNA-binding</keyword>
<evidence type="ECO:0000256" key="3">
    <source>
        <dbReference type="ARBA" id="ARBA00023172"/>
    </source>
</evidence>
<protein>
    <recommendedName>
        <fullName evidence="5">Core-binding (CB) domain-containing protein</fullName>
    </recommendedName>
</protein>
<evidence type="ECO:0000313" key="6">
    <source>
        <dbReference type="EMBL" id="TWU45551.1"/>
    </source>
</evidence>
<evidence type="ECO:0000313" key="7">
    <source>
        <dbReference type="Proteomes" id="UP000315471"/>
    </source>
</evidence>
<dbReference type="AlphaFoldDB" id="A0A5C6ECV0"/>
<dbReference type="GO" id="GO:0015074">
    <property type="term" value="P:DNA integration"/>
    <property type="evidence" value="ECO:0007669"/>
    <property type="project" value="UniProtKB-KW"/>
</dbReference>
<dbReference type="Pfam" id="PF13102">
    <property type="entry name" value="Phage_int_SAM_5"/>
    <property type="match status" value="1"/>
</dbReference>
<dbReference type="EMBL" id="SJPY01000001">
    <property type="protein sequence ID" value="TWU45551.1"/>
    <property type="molecule type" value="Genomic_DNA"/>
</dbReference>
<dbReference type="SUPFAM" id="SSF56349">
    <property type="entry name" value="DNA breaking-rejoining enzymes"/>
    <property type="match status" value="1"/>
</dbReference>
<dbReference type="Gene3D" id="1.10.150.130">
    <property type="match status" value="1"/>
</dbReference>
<dbReference type="InterPro" id="IPR013762">
    <property type="entry name" value="Integrase-like_cat_sf"/>
</dbReference>
<evidence type="ECO:0000259" key="5">
    <source>
        <dbReference type="PROSITE" id="PS51900"/>
    </source>
</evidence>
<dbReference type="Gene3D" id="1.10.443.10">
    <property type="entry name" value="Intergrase catalytic core"/>
    <property type="match status" value="1"/>
</dbReference>
<dbReference type="InterPro" id="IPR010998">
    <property type="entry name" value="Integrase_recombinase_N"/>
</dbReference>
<gene>
    <name evidence="6" type="ORF">Q31b_07250</name>
</gene>
<dbReference type="PROSITE" id="PS51900">
    <property type="entry name" value="CB"/>
    <property type="match status" value="1"/>
</dbReference>
<evidence type="ECO:0000256" key="1">
    <source>
        <dbReference type="ARBA" id="ARBA00022908"/>
    </source>
</evidence>
<organism evidence="6 7">
    <name type="scientific">Novipirellula aureliae</name>
    <dbReference type="NCBI Taxonomy" id="2527966"/>
    <lineage>
        <taxon>Bacteria</taxon>
        <taxon>Pseudomonadati</taxon>
        <taxon>Planctomycetota</taxon>
        <taxon>Planctomycetia</taxon>
        <taxon>Pirellulales</taxon>
        <taxon>Pirellulaceae</taxon>
        <taxon>Novipirellula</taxon>
    </lineage>
</organism>
<dbReference type="RefSeq" id="WP_146598229.1">
    <property type="nucleotide sequence ID" value="NZ_SJPY01000001.1"/>
</dbReference>
<dbReference type="InterPro" id="IPR025269">
    <property type="entry name" value="SAM-like_dom"/>
</dbReference>
<keyword evidence="7" id="KW-1185">Reference proteome</keyword>
<keyword evidence="3" id="KW-0233">DNA recombination</keyword>
<comment type="caution">
    <text evidence="6">The sequence shown here is derived from an EMBL/GenBank/DDBJ whole genome shotgun (WGS) entry which is preliminary data.</text>
</comment>
<dbReference type="GO" id="GO:0006310">
    <property type="term" value="P:DNA recombination"/>
    <property type="evidence" value="ECO:0007669"/>
    <property type="project" value="UniProtKB-KW"/>
</dbReference>
<dbReference type="OrthoDB" id="262002at2"/>
<dbReference type="InterPro" id="IPR011010">
    <property type="entry name" value="DNA_brk_join_enz"/>
</dbReference>
<dbReference type="InterPro" id="IPR044068">
    <property type="entry name" value="CB"/>
</dbReference>
<accession>A0A5C6ECV0</accession>
<evidence type="ECO:0000256" key="4">
    <source>
        <dbReference type="PROSITE-ProRule" id="PRU01248"/>
    </source>
</evidence>
<dbReference type="GO" id="GO:0003677">
    <property type="term" value="F:DNA binding"/>
    <property type="evidence" value="ECO:0007669"/>
    <property type="project" value="UniProtKB-UniRule"/>
</dbReference>
<sequence>MASLRLEDDRGRKGYRLQFRDAEKRNRTIWLGDVPEWKAQEVKEHVEHLLDQVKKKRPPEMATADWLGGINDDLRNKLARCGLCESVAKRVAKVLTLEKWIDEYIGERQDVKASTKESFTKAKANLLTFFGRKKLLRDITPAEGKRWRVWLKTKGNRRDKNRKWMAEDTVRRRTATAKQFFLEAVERGYMPADPFAKLPSSIQGNAKRQHFVPAAVIESCMEHCPDHEWKTILALARYGGLRCPSELVALRWLDVDLPAGRMTLNASKTEHHAAGGVRVCPIFPELRPYLEAA</sequence>
<keyword evidence="1" id="KW-0229">DNA integration</keyword>